<reference evidence="4" key="2">
    <citation type="submission" date="2020-09" db="EMBL/GenBank/DDBJ databases">
        <authorList>
            <person name="Kikuchi T."/>
        </authorList>
    </citation>
    <scope>NUCLEOTIDE SEQUENCE</scope>
    <source>
        <strain evidence="4">Ka4C1</strain>
    </source>
</reference>
<feature type="transmembrane region" description="Helical" evidence="2">
    <location>
        <begin position="194"/>
        <end position="216"/>
    </location>
</feature>
<feature type="chain" id="PRO_5036022069" evidence="3">
    <location>
        <begin position="20"/>
        <end position="388"/>
    </location>
</feature>
<accession>A0A1I7S647</accession>
<dbReference type="AlphaFoldDB" id="A0A1I7S647"/>
<dbReference type="EMBL" id="CAJFDI010000001">
    <property type="protein sequence ID" value="CAD5208630.1"/>
    <property type="molecule type" value="Genomic_DNA"/>
</dbReference>
<feature type="region of interest" description="Disordered" evidence="1">
    <location>
        <begin position="249"/>
        <end position="294"/>
    </location>
</feature>
<organism evidence="5 7">
    <name type="scientific">Bursaphelenchus xylophilus</name>
    <name type="common">Pinewood nematode worm</name>
    <name type="synonym">Aphelenchoides xylophilus</name>
    <dbReference type="NCBI Taxonomy" id="6326"/>
    <lineage>
        <taxon>Eukaryota</taxon>
        <taxon>Metazoa</taxon>
        <taxon>Ecdysozoa</taxon>
        <taxon>Nematoda</taxon>
        <taxon>Chromadorea</taxon>
        <taxon>Rhabditida</taxon>
        <taxon>Tylenchina</taxon>
        <taxon>Tylenchomorpha</taxon>
        <taxon>Aphelenchoidea</taxon>
        <taxon>Aphelenchoididae</taxon>
        <taxon>Bursaphelenchus</taxon>
    </lineage>
</organism>
<dbReference type="EMBL" id="CAJFCV020000001">
    <property type="protein sequence ID" value="CAG9082264.1"/>
    <property type="molecule type" value="Genomic_DNA"/>
</dbReference>
<keyword evidence="3" id="KW-0732">Signal</keyword>
<sequence length="388" mass="40454">MNCRRLALLIAIIAVCALSAPHPTGDGNGPVSNGGQPSGGNQGPAVGTGATTKSPTTKAPTTTKTTTPQAAPPLTQPHPTPPTNGSNIDSNSTRPTTTPTRGTTKTTAAGANRTATTTTPTAGTNTTAGTANETTTTSTTARTNTTTTIETNSTATTNSSTMTTTTRTRATSKATKRTRPTPAPVVHSMSAGEVISYVLVGLMVVGGVSALLFAYFRCFRHRNTPAANYTAGTAPNNPAPLKTTLAGTASADRVSTGHRPTGHAPATKNKTEEGSPGPWQTKYEDKPDLTGPEHLDVNKIRFRGPMKIPNIIVPISADEDDSKIPDLLPNEHFEIDENLNEAIEIGSEVESVVDLQGNVVRPPRPPAPSPPRRNRADGNPNQLQVIRD</sequence>
<feature type="compositionally biased region" description="Low complexity" evidence="1">
    <location>
        <begin position="90"/>
        <end position="173"/>
    </location>
</feature>
<feature type="compositionally biased region" description="Pro residues" evidence="1">
    <location>
        <begin position="362"/>
        <end position="371"/>
    </location>
</feature>
<dbReference type="WBParaSite" id="BXY_0848300.1">
    <property type="protein sequence ID" value="BXY_0848300.1"/>
    <property type="gene ID" value="BXY_0848300"/>
</dbReference>
<evidence type="ECO:0000313" key="6">
    <source>
        <dbReference type="Proteomes" id="UP000659654"/>
    </source>
</evidence>
<gene>
    <name evidence="4" type="ORF">BXYJ_LOCUS866</name>
</gene>
<feature type="compositionally biased region" description="Pro residues" evidence="1">
    <location>
        <begin position="70"/>
        <end position="82"/>
    </location>
</feature>
<evidence type="ECO:0000256" key="1">
    <source>
        <dbReference type="SAM" id="MobiDB-lite"/>
    </source>
</evidence>
<feature type="signal peptide" evidence="3">
    <location>
        <begin position="1"/>
        <end position="19"/>
    </location>
</feature>
<dbReference type="OrthoDB" id="10678085at2759"/>
<keyword evidence="2" id="KW-0812">Transmembrane</keyword>
<dbReference type="Proteomes" id="UP000659654">
    <property type="component" value="Unassembled WGS sequence"/>
</dbReference>
<dbReference type="SMR" id="A0A1I7S647"/>
<dbReference type="Proteomes" id="UP000582659">
    <property type="component" value="Unassembled WGS sequence"/>
</dbReference>
<protein>
    <submittedName>
        <fullName evidence="4">(pine wood nematode) hypothetical protein</fullName>
    </submittedName>
</protein>
<evidence type="ECO:0000313" key="7">
    <source>
        <dbReference type="WBParaSite" id="BXY_0848300.1"/>
    </source>
</evidence>
<evidence type="ECO:0000256" key="2">
    <source>
        <dbReference type="SAM" id="Phobius"/>
    </source>
</evidence>
<feature type="compositionally biased region" description="Low complexity" evidence="1">
    <location>
        <begin position="48"/>
        <end position="69"/>
    </location>
</feature>
<proteinExistence type="predicted"/>
<keyword evidence="6" id="KW-1185">Reference proteome</keyword>
<reference evidence="7" key="1">
    <citation type="submission" date="2016-11" db="UniProtKB">
        <authorList>
            <consortium name="WormBaseParasite"/>
        </authorList>
    </citation>
    <scope>IDENTIFICATION</scope>
</reference>
<evidence type="ECO:0000313" key="5">
    <source>
        <dbReference type="Proteomes" id="UP000095284"/>
    </source>
</evidence>
<keyword evidence="2" id="KW-0472">Membrane</keyword>
<evidence type="ECO:0000313" key="4">
    <source>
        <dbReference type="EMBL" id="CAD5208630.1"/>
    </source>
</evidence>
<name>A0A1I7S647_BURXY</name>
<feature type="compositionally biased region" description="Polar residues" evidence="1">
    <location>
        <begin position="379"/>
        <end position="388"/>
    </location>
</feature>
<feature type="region of interest" description="Disordered" evidence="1">
    <location>
        <begin position="354"/>
        <end position="388"/>
    </location>
</feature>
<feature type="compositionally biased region" description="Basic and acidic residues" evidence="1">
    <location>
        <begin position="282"/>
        <end position="294"/>
    </location>
</feature>
<evidence type="ECO:0000256" key="3">
    <source>
        <dbReference type="SAM" id="SignalP"/>
    </source>
</evidence>
<dbReference type="Proteomes" id="UP000095284">
    <property type="component" value="Unplaced"/>
</dbReference>
<keyword evidence="2" id="KW-1133">Transmembrane helix</keyword>
<feature type="region of interest" description="Disordered" evidence="1">
    <location>
        <begin position="27"/>
        <end position="185"/>
    </location>
</feature>